<proteinExistence type="predicted"/>
<evidence type="ECO:0000313" key="3">
    <source>
        <dbReference type="Proteomes" id="UP000443582"/>
    </source>
</evidence>
<dbReference type="EMBL" id="QDKL01000003">
    <property type="protein sequence ID" value="RZF20651.1"/>
    <property type="molecule type" value="Genomic_DNA"/>
</dbReference>
<feature type="signal peptide" evidence="1">
    <location>
        <begin position="1"/>
        <end position="19"/>
    </location>
</feature>
<reference evidence="3" key="1">
    <citation type="journal article" date="2019" name="Int. J. Syst. Evol. Microbiol.">
        <title>Halobacteriovorax valvorus sp. nov., a novel prokaryotic predator isolated from coastal seawater of China.</title>
        <authorList>
            <person name="Chen M.-X."/>
        </authorList>
    </citation>
    <scope>NUCLEOTIDE SEQUENCE [LARGE SCALE GENOMIC DNA]</scope>
    <source>
        <strain evidence="3">BL9</strain>
    </source>
</reference>
<sequence>MMKNILFTLALISSASSFATDKLAIKSFTTFNAEVFNIQKDIKELKVVKQYPFIKEATLKNGQIIDASEISKILIDRARKGVDGGGGFSDLIQSGGDLGGGISNRRLLGDGSGG</sequence>
<keyword evidence="1" id="KW-0732">Signal</keyword>
<protein>
    <submittedName>
        <fullName evidence="2">Uncharacterized protein</fullName>
    </submittedName>
</protein>
<dbReference type="RefSeq" id="WP_115362686.1">
    <property type="nucleotide sequence ID" value="NZ_QDKL01000003.1"/>
</dbReference>
<comment type="caution">
    <text evidence="2">The sequence shown here is derived from an EMBL/GenBank/DDBJ whole genome shotgun (WGS) entry which is preliminary data.</text>
</comment>
<evidence type="ECO:0000256" key="1">
    <source>
        <dbReference type="SAM" id="SignalP"/>
    </source>
</evidence>
<evidence type="ECO:0000313" key="2">
    <source>
        <dbReference type="EMBL" id="RZF20651.1"/>
    </source>
</evidence>
<organism evidence="2 3">
    <name type="scientific">Halobacteriovorax vibrionivorans</name>
    <dbReference type="NCBI Taxonomy" id="2152716"/>
    <lineage>
        <taxon>Bacteria</taxon>
        <taxon>Pseudomonadati</taxon>
        <taxon>Bdellovibrionota</taxon>
        <taxon>Bacteriovoracia</taxon>
        <taxon>Bacteriovoracales</taxon>
        <taxon>Halobacteriovoraceae</taxon>
        <taxon>Halobacteriovorax</taxon>
    </lineage>
</organism>
<dbReference type="Proteomes" id="UP000443582">
    <property type="component" value="Unassembled WGS sequence"/>
</dbReference>
<name>A0ABY0ICH3_9BACT</name>
<gene>
    <name evidence="2" type="ORF">DAY19_11745</name>
</gene>
<accession>A0ABY0ICH3</accession>
<feature type="chain" id="PRO_5047114006" evidence="1">
    <location>
        <begin position="20"/>
        <end position="114"/>
    </location>
</feature>
<keyword evidence="3" id="KW-1185">Reference proteome</keyword>